<evidence type="ECO:0000313" key="1">
    <source>
        <dbReference type="EMBL" id="STO08295.1"/>
    </source>
</evidence>
<accession>A0A377FV01</accession>
<sequence length="395" mass="44461">MTIHIAIVGSTTFVETVSHAAPKFDDVRFSHFTYAHPREAADIATQLGSFDGVFFSGSFPYAYASPFLNETIAHHVVQDETVLLTTVLYATLTQKLALDEVTIDVNEPERLHTIFTSFTDLTQPAVMKIHPDVDFSDVFRFHASHQQRDTKLAVTSIERVHRQLLEEGFNSQLMIEPVSTVIRHLEKLIDQVRRHLADLSQFAVVLYASTSASLHEYLRTMRHQGHVEIQDDTILLLTTKGEIVHALEEATLSPRDDDSLIGIGYGTDYKTAFEHARIALSASTEQQLRIVDAAKRLSFPASGETVQYRVTDEIAFDMVKRIGISPLNVGKILGFSKRKHEFTAKDLTDYLGVSRRTTERLIKKLHDGGFVDVIGEEMSYTQGRPRAVYIFKLPS</sequence>
<dbReference type="AlphaFoldDB" id="A0A377FV01"/>
<dbReference type="RefSeq" id="WP_029335223.1">
    <property type="nucleotide sequence ID" value="NZ_UGGP01000001.1"/>
</dbReference>
<protein>
    <submittedName>
        <fullName evidence="1">Uncharacterized protein</fullName>
    </submittedName>
</protein>
<dbReference type="InterPro" id="IPR036388">
    <property type="entry name" value="WH-like_DNA-bd_sf"/>
</dbReference>
<dbReference type="OrthoDB" id="4986073at2"/>
<dbReference type="EMBL" id="UGGP01000001">
    <property type="protein sequence ID" value="STO08295.1"/>
    <property type="molecule type" value="Genomic_DNA"/>
</dbReference>
<evidence type="ECO:0000313" key="2">
    <source>
        <dbReference type="Proteomes" id="UP000254060"/>
    </source>
</evidence>
<dbReference type="Gene3D" id="1.10.10.10">
    <property type="entry name" value="Winged helix-like DNA-binding domain superfamily/Winged helix DNA-binding domain"/>
    <property type="match status" value="1"/>
</dbReference>
<gene>
    <name evidence="1" type="ORF">NCTC13163_01665</name>
</gene>
<dbReference type="Proteomes" id="UP000254060">
    <property type="component" value="Unassembled WGS sequence"/>
</dbReference>
<proteinExistence type="predicted"/>
<dbReference type="SUPFAM" id="SSF46785">
    <property type="entry name" value="Winged helix' DNA-binding domain"/>
    <property type="match status" value="1"/>
</dbReference>
<dbReference type="STRING" id="1397694.GCA_000702585_02161"/>
<dbReference type="InterPro" id="IPR036390">
    <property type="entry name" value="WH_DNA-bd_sf"/>
</dbReference>
<reference evidence="1 2" key="1">
    <citation type="submission" date="2018-06" db="EMBL/GenBank/DDBJ databases">
        <authorList>
            <consortium name="Pathogen Informatics"/>
            <person name="Doyle S."/>
        </authorList>
    </citation>
    <scope>NUCLEOTIDE SEQUENCE [LARGE SCALE GENOMIC DNA]</scope>
    <source>
        <strain evidence="1 2">NCTC13163</strain>
    </source>
</reference>
<organism evidence="1 2">
    <name type="scientific">Exiguobacterium aurantiacum</name>
    <dbReference type="NCBI Taxonomy" id="33987"/>
    <lineage>
        <taxon>Bacteria</taxon>
        <taxon>Bacillati</taxon>
        <taxon>Bacillota</taxon>
        <taxon>Bacilli</taxon>
        <taxon>Bacillales</taxon>
        <taxon>Bacillales Family XII. Incertae Sedis</taxon>
        <taxon>Exiguobacterium</taxon>
    </lineage>
</organism>
<name>A0A377FV01_9BACL</name>